<feature type="transmembrane region" description="Helical" evidence="5">
    <location>
        <begin position="19"/>
        <end position="38"/>
    </location>
</feature>
<feature type="transmembrane region" description="Helical" evidence="5">
    <location>
        <begin position="127"/>
        <end position="148"/>
    </location>
</feature>
<proteinExistence type="predicted"/>
<evidence type="ECO:0000256" key="3">
    <source>
        <dbReference type="ARBA" id="ARBA00023012"/>
    </source>
</evidence>
<keyword evidence="1" id="KW-0808">Transferase</keyword>
<dbReference type="GO" id="GO:0046983">
    <property type="term" value="F:protein dimerization activity"/>
    <property type="evidence" value="ECO:0007669"/>
    <property type="project" value="InterPro"/>
</dbReference>
<dbReference type="eggNOG" id="COG4585">
    <property type="taxonomic scope" value="Bacteria"/>
</dbReference>
<keyword evidence="5" id="KW-0812">Transmembrane</keyword>
<reference evidence="8" key="2">
    <citation type="submission" date="2010-01" db="EMBL/GenBank/DDBJ databases">
        <title>The complete genome of Conexibacter woesei DSM 14684.</title>
        <authorList>
            <consortium name="US DOE Joint Genome Institute (JGI-PGF)"/>
            <person name="Lucas S."/>
            <person name="Copeland A."/>
            <person name="Lapidus A."/>
            <person name="Glavina del Rio T."/>
            <person name="Dalin E."/>
            <person name="Tice H."/>
            <person name="Bruce D."/>
            <person name="Goodwin L."/>
            <person name="Pitluck S."/>
            <person name="Kyrpides N."/>
            <person name="Mavromatis K."/>
            <person name="Ivanova N."/>
            <person name="Mikhailova N."/>
            <person name="Chertkov O."/>
            <person name="Brettin T."/>
            <person name="Detter J.C."/>
            <person name="Han C."/>
            <person name="Larimer F."/>
            <person name="Land M."/>
            <person name="Hauser L."/>
            <person name="Markowitz V."/>
            <person name="Cheng J.-F."/>
            <person name="Hugenholtz P."/>
            <person name="Woyke T."/>
            <person name="Wu D."/>
            <person name="Pukall R."/>
            <person name="Steenblock K."/>
            <person name="Schneider S."/>
            <person name="Klenk H.-P."/>
            <person name="Eisen J.A."/>
        </authorList>
    </citation>
    <scope>NUCLEOTIDE SEQUENCE [LARGE SCALE GENOMIC DNA]</scope>
    <source>
        <strain evidence="8">DSM 14684 / CIP 108061 / JCM 11494 / NBRC 100937 / ID131577</strain>
    </source>
</reference>
<evidence type="ECO:0000313" key="8">
    <source>
        <dbReference type="Proteomes" id="UP000008229"/>
    </source>
</evidence>
<feature type="transmembrane region" description="Helical" evidence="5">
    <location>
        <begin position="44"/>
        <end position="65"/>
    </location>
</feature>
<dbReference type="AlphaFoldDB" id="D3F0U9"/>
<organism evidence="7 8">
    <name type="scientific">Conexibacter woesei (strain DSM 14684 / CCUG 47730 / CIP 108061 / JCM 11494 / NBRC 100937 / ID131577)</name>
    <dbReference type="NCBI Taxonomy" id="469383"/>
    <lineage>
        <taxon>Bacteria</taxon>
        <taxon>Bacillati</taxon>
        <taxon>Actinomycetota</taxon>
        <taxon>Thermoleophilia</taxon>
        <taxon>Solirubrobacterales</taxon>
        <taxon>Conexibacteraceae</taxon>
        <taxon>Conexibacter</taxon>
    </lineage>
</organism>
<evidence type="ECO:0000256" key="5">
    <source>
        <dbReference type="SAM" id="Phobius"/>
    </source>
</evidence>
<dbReference type="Gene3D" id="1.20.5.1930">
    <property type="match status" value="1"/>
</dbReference>
<dbReference type="STRING" id="469383.Cwoe_5629"/>
<evidence type="ECO:0000256" key="1">
    <source>
        <dbReference type="ARBA" id="ARBA00022679"/>
    </source>
</evidence>
<dbReference type="Pfam" id="PF07730">
    <property type="entry name" value="HisKA_3"/>
    <property type="match status" value="1"/>
</dbReference>
<dbReference type="InterPro" id="IPR011712">
    <property type="entry name" value="Sig_transdc_His_kin_sub3_dim/P"/>
</dbReference>
<dbReference type="PANTHER" id="PTHR24421">
    <property type="entry name" value="NITRATE/NITRITE SENSOR PROTEIN NARX-RELATED"/>
    <property type="match status" value="1"/>
</dbReference>
<dbReference type="KEGG" id="cwo:Cwoe_5629"/>
<reference evidence="7 8" key="1">
    <citation type="journal article" date="2010" name="Stand. Genomic Sci.">
        <title>Complete genome sequence of Conexibacter woesei type strain (ID131577).</title>
        <authorList>
            <person name="Pukall R."/>
            <person name="Lapidus A."/>
            <person name="Glavina Del Rio T."/>
            <person name="Copeland A."/>
            <person name="Tice H."/>
            <person name="Cheng J.-F."/>
            <person name="Lucas S."/>
            <person name="Chen F."/>
            <person name="Nolan M."/>
            <person name="Bruce D."/>
            <person name="Goodwin L."/>
            <person name="Pitluck S."/>
            <person name="Mavromatis K."/>
            <person name="Ivanova N."/>
            <person name="Ovchinnikova G."/>
            <person name="Pati A."/>
            <person name="Chen A."/>
            <person name="Palaniappan K."/>
            <person name="Land M."/>
            <person name="Hauser L."/>
            <person name="Chang Y.-J."/>
            <person name="Jeffries C.D."/>
            <person name="Chain P."/>
            <person name="Meincke L."/>
            <person name="Sims D."/>
            <person name="Brettin T."/>
            <person name="Detter J.C."/>
            <person name="Rohde M."/>
            <person name="Goeker M."/>
            <person name="Bristow J."/>
            <person name="Eisen J.A."/>
            <person name="Markowitz V."/>
            <person name="Kyrpides N.C."/>
            <person name="Klenk H.-P."/>
            <person name="Hugenholtz P."/>
        </authorList>
    </citation>
    <scope>NUCLEOTIDE SEQUENCE [LARGE SCALE GENOMIC DNA]</scope>
    <source>
        <strain evidence="8">DSM 14684 / CIP 108061 / JCM 11494 / NBRC 100937 / ID131577</strain>
    </source>
</reference>
<dbReference type="EMBL" id="CP001854">
    <property type="protein sequence ID" value="ADB54033.1"/>
    <property type="molecule type" value="Genomic_DNA"/>
</dbReference>
<feature type="transmembrane region" description="Helical" evidence="5">
    <location>
        <begin position="77"/>
        <end position="97"/>
    </location>
</feature>
<dbReference type="RefSeq" id="WP_012937084.1">
    <property type="nucleotide sequence ID" value="NC_013739.1"/>
</dbReference>
<keyword evidence="5" id="KW-1133">Transmembrane helix</keyword>
<gene>
    <name evidence="7" type="ordered locus">Cwoe_5629</name>
</gene>
<feature type="region of interest" description="Disordered" evidence="4">
    <location>
        <begin position="371"/>
        <end position="392"/>
    </location>
</feature>
<accession>D3F0U9</accession>
<evidence type="ECO:0000256" key="2">
    <source>
        <dbReference type="ARBA" id="ARBA00022777"/>
    </source>
</evidence>
<name>D3F0U9_CONWI</name>
<feature type="transmembrane region" description="Helical" evidence="5">
    <location>
        <begin position="154"/>
        <end position="179"/>
    </location>
</feature>
<keyword evidence="5" id="KW-0472">Membrane</keyword>
<dbReference type="PANTHER" id="PTHR24421:SF63">
    <property type="entry name" value="SENSOR HISTIDINE KINASE DESK"/>
    <property type="match status" value="1"/>
</dbReference>
<feature type="domain" description="Signal transduction histidine kinase subgroup 3 dimerisation and phosphoacceptor" evidence="6">
    <location>
        <begin position="200"/>
        <end position="265"/>
    </location>
</feature>
<dbReference type="Gene3D" id="3.30.565.10">
    <property type="entry name" value="Histidine kinase-like ATPase, C-terminal domain"/>
    <property type="match status" value="1"/>
</dbReference>
<sequence>MADASLTDRLAGLRRYTRWSLASVSIVAVLAPVSHLFSRDLDPALLVAAVAALAFVVTEATRLLLGGVEGFEGRAWATPRVIAATAVAFVLMVALGFTTATITVGWTLPFAAVVSGAALGSDRRARYLLIVGATVLTAVAAAVAAALGATTDDVALTVAVSALMVAVFGGLTVTQVWIWDVALQVDAARAAEAEVAVLRERLRFAADLHDVQGHQLQAIAMKAELARRLVGSDDDAARAHAADVQQLALTALAETRAIVHGYRRVGLETELSNAVAILRAAGVEASIAAEPAPVPEALEPLFGSLVREGATNLLRHTRAERCEIAIVRDGADVVVRMDDDGVALAAAATAAGRAGGGAGLDGLRERFAAAGGRLDARPREPRGFSLTGRAPA</sequence>
<evidence type="ECO:0000259" key="6">
    <source>
        <dbReference type="Pfam" id="PF07730"/>
    </source>
</evidence>
<dbReference type="SUPFAM" id="SSF55874">
    <property type="entry name" value="ATPase domain of HSP90 chaperone/DNA topoisomerase II/histidine kinase"/>
    <property type="match status" value="1"/>
</dbReference>
<protein>
    <submittedName>
        <fullName evidence="7">Integral membrane sensor signal transduction histidine kinase</fullName>
    </submittedName>
</protein>
<keyword evidence="2 7" id="KW-0418">Kinase</keyword>
<dbReference type="GO" id="GO:0016020">
    <property type="term" value="C:membrane"/>
    <property type="evidence" value="ECO:0007669"/>
    <property type="project" value="InterPro"/>
</dbReference>
<evidence type="ECO:0000313" key="7">
    <source>
        <dbReference type="EMBL" id="ADB54033.1"/>
    </source>
</evidence>
<dbReference type="OrthoDB" id="5241784at2"/>
<evidence type="ECO:0000256" key="4">
    <source>
        <dbReference type="SAM" id="MobiDB-lite"/>
    </source>
</evidence>
<keyword evidence="8" id="KW-1185">Reference proteome</keyword>
<keyword evidence="3" id="KW-0902">Two-component regulatory system</keyword>
<dbReference type="GO" id="GO:0000155">
    <property type="term" value="F:phosphorelay sensor kinase activity"/>
    <property type="evidence" value="ECO:0007669"/>
    <property type="project" value="InterPro"/>
</dbReference>
<dbReference type="HOGENOM" id="CLU_000445_20_8_11"/>
<dbReference type="InterPro" id="IPR036890">
    <property type="entry name" value="HATPase_C_sf"/>
</dbReference>
<dbReference type="Proteomes" id="UP000008229">
    <property type="component" value="Chromosome"/>
</dbReference>
<dbReference type="InterPro" id="IPR050482">
    <property type="entry name" value="Sensor_HK_TwoCompSys"/>
</dbReference>